<keyword evidence="1" id="KW-1133">Transmembrane helix</keyword>
<dbReference type="GO" id="GO:0046983">
    <property type="term" value="F:protein dimerization activity"/>
    <property type="evidence" value="ECO:0007669"/>
    <property type="project" value="InterPro"/>
</dbReference>
<dbReference type="Pfam" id="PF05699">
    <property type="entry name" value="Dimer_Tnp_hAT"/>
    <property type="match status" value="1"/>
</dbReference>
<dbReference type="STRING" id="283909.R7VF60"/>
<reference evidence="5" key="1">
    <citation type="submission" date="2012-12" db="EMBL/GenBank/DDBJ databases">
        <authorList>
            <person name="Hellsten U."/>
            <person name="Grimwood J."/>
            <person name="Chapman J.A."/>
            <person name="Shapiro H."/>
            <person name="Aerts A."/>
            <person name="Otillar R.P."/>
            <person name="Terry A.Y."/>
            <person name="Boore J.L."/>
            <person name="Simakov O."/>
            <person name="Marletaz F."/>
            <person name="Cho S.-J."/>
            <person name="Edsinger-Gonzales E."/>
            <person name="Havlak P."/>
            <person name="Kuo D.-H."/>
            <person name="Larsson T."/>
            <person name="Lv J."/>
            <person name="Arendt D."/>
            <person name="Savage R."/>
            <person name="Osoegawa K."/>
            <person name="de Jong P."/>
            <person name="Lindberg D.R."/>
            <person name="Seaver E.C."/>
            <person name="Weisblat D.A."/>
            <person name="Putnam N.H."/>
            <person name="Grigoriev I.V."/>
            <person name="Rokhsar D.S."/>
        </authorList>
    </citation>
    <scope>NUCLEOTIDE SEQUENCE</scope>
    <source>
        <strain evidence="5">I ESC-2004</strain>
    </source>
</reference>
<dbReference type="InterPro" id="IPR012337">
    <property type="entry name" value="RNaseH-like_sf"/>
</dbReference>
<reference evidence="3 5" key="2">
    <citation type="journal article" date="2013" name="Nature">
        <title>Insights into bilaterian evolution from three spiralian genomes.</title>
        <authorList>
            <person name="Simakov O."/>
            <person name="Marletaz F."/>
            <person name="Cho S.J."/>
            <person name="Edsinger-Gonzales E."/>
            <person name="Havlak P."/>
            <person name="Hellsten U."/>
            <person name="Kuo D.H."/>
            <person name="Larsson T."/>
            <person name="Lv J."/>
            <person name="Arendt D."/>
            <person name="Savage R."/>
            <person name="Osoegawa K."/>
            <person name="de Jong P."/>
            <person name="Grimwood J."/>
            <person name="Chapman J.A."/>
            <person name="Shapiro H."/>
            <person name="Aerts A."/>
            <person name="Otillar R.P."/>
            <person name="Terry A.Y."/>
            <person name="Boore J.L."/>
            <person name="Grigoriev I.V."/>
            <person name="Lindberg D.R."/>
            <person name="Seaver E.C."/>
            <person name="Weisblat D.A."/>
            <person name="Putnam N.H."/>
            <person name="Rokhsar D.S."/>
        </authorList>
    </citation>
    <scope>NUCLEOTIDE SEQUENCE</scope>
    <source>
        <strain evidence="3 5">I ESC-2004</strain>
    </source>
</reference>
<feature type="domain" description="HAT C-terminal dimerisation" evidence="2">
    <location>
        <begin position="13"/>
        <end position="69"/>
    </location>
</feature>
<keyword evidence="1" id="KW-0472">Membrane</keyword>
<accession>R7VF60</accession>
<dbReference type="OMA" id="RDIECFP"/>
<evidence type="ECO:0000256" key="1">
    <source>
        <dbReference type="SAM" id="Phobius"/>
    </source>
</evidence>
<dbReference type="EnsemblMetazoa" id="CapteT133408">
    <property type="protein sequence ID" value="CapteP133408"/>
    <property type="gene ID" value="CapteG133408"/>
</dbReference>
<evidence type="ECO:0000259" key="2">
    <source>
        <dbReference type="Pfam" id="PF05699"/>
    </source>
</evidence>
<keyword evidence="5" id="KW-1185">Reference proteome</keyword>
<dbReference type="EMBL" id="KB292627">
    <property type="protein sequence ID" value="ELU17192.1"/>
    <property type="molecule type" value="Genomic_DNA"/>
</dbReference>
<reference evidence="4" key="3">
    <citation type="submission" date="2015-06" db="UniProtKB">
        <authorList>
            <consortium name="EnsemblMetazoa"/>
        </authorList>
    </citation>
    <scope>IDENTIFICATION</scope>
</reference>
<dbReference type="OrthoDB" id="10037933at2759"/>
<evidence type="ECO:0000313" key="3">
    <source>
        <dbReference type="EMBL" id="ELU17192.1"/>
    </source>
</evidence>
<protein>
    <recommendedName>
        <fullName evidence="2">HAT C-terminal dimerisation domain-containing protein</fullName>
    </recommendedName>
</protein>
<dbReference type="PANTHER" id="PTHR46289">
    <property type="entry name" value="52 KDA REPRESSOR OF THE INHIBITOR OF THE PROTEIN KINASE-LIKE PROTEIN-RELATED"/>
    <property type="match status" value="1"/>
</dbReference>
<dbReference type="Proteomes" id="UP000014760">
    <property type="component" value="Unassembled WGS sequence"/>
</dbReference>
<sequence>SAPDALSGARDLSTYPGITILLQILLSLPVTTATGESLFSSLKYIKSYLRSVMGEDRLNGLAHLFINRDIELNYSHVIDEFSQSNRRLNFI</sequence>
<dbReference type="InterPro" id="IPR008906">
    <property type="entry name" value="HATC_C_dom"/>
</dbReference>
<dbReference type="HOGENOM" id="CLU_006175_9_0_1"/>
<keyword evidence="1" id="KW-0812">Transmembrane</keyword>
<name>R7VF60_CAPTE</name>
<dbReference type="PANTHER" id="PTHR46289:SF14">
    <property type="entry name" value="DUF4371 DOMAIN-CONTAINING PROTEIN"/>
    <property type="match status" value="1"/>
</dbReference>
<dbReference type="SUPFAM" id="SSF53098">
    <property type="entry name" value="Ribonuclease H-like"/>
    <property type="match status" value="1"/>
</dbReference>
<evidence type="ECO:0000313" key="4">
    <source>
        <dbReference type="EnsemblMetazoa" id="CapteP133408"/>
    </source>
</evidence>
<gene>
    <name evidence="3" type="ORF">CAPTEDRAFT_133408</name>
</gene>
<dbReference type="InterPro" id="IPR052958">
    <property type="entry name" value="IFN-induced_PKR_regulator"/>
</dbReference>
<feature type="non-terminal residue" evidence="3">
    <location>
        <position position="1"/>
    </location>
</feature>
<evidence type="ECO:0000313" key="5">
    <source>
        <dbReference type="Proteomes" id="UP000014760"/>
    </source>
</evidence>
<feature type="transmembrane region" description="Helical" evidence="1">
    <location>
        <begin position="20"/>
        <end position="39"/>
    </location>
</feature>
<organism evidence="3">
    <name type="scientific">Capitella teleta</name>
    <name type="common">Polychaete worm</name>
    <dbReference type="NCBI Taxonomy" id="283909"/>
    <lineage>
        <taxon>Eukaryota</taxon>
        <taxon>Metazoa</taxon>
        <taxon>Spiralia</taxon>
        <taxon>Lophotrochozoa</taxon>
        <taxon>Annelida</taxon>
        <taxon>Polychaeta</taxon>
        <taxon>Sedentaria</taxon>
        <taxon>Scolecida</taxon>
        <taxon>Capitellidae</taxon>
        <taxon>Capitella</taxon>
    </lineage>
</organism>
<proteinExistence type="predicted"/>
<dbReference type="AlphaFoldDB" id="R7VF60"/>
<dbReference type="EMBL" id="AMQN01004102">
    <property type="status" value="NOT_ANNOTATED_CDS"/>
    <property type="molecule type" value="Genomic_DNA"/>
</dbReference>